<feature type="region of interest" description="Disordered" evidence="4">
    <location>
        <begin position="1693"/>
        <end position="1721"/>
    </location>
</feature>
<protein>
    <recommendedName>
        <fullName evidence="5">LRRCT domain-containing protein</fullName>
    </recommendedName>
</protein>
<feature type="domain" description="LRRCT" evidence="5">
    <location>
        <begin position="921"/>
        <end position="983"/>
    </location>
</feature>
<evidence type="ECO:0000256" key="3">
    <source>
        <dbReference type="ARBA" id="ARBA00022737"/>
    </source>
</evidence>
<feature type="compositionally biased region" description="Pro residues" evidence="4">
    <location>
        <begin position="1214"/>
        <end position="1228"/>
    </location>
</feature>
<name>A0AAN8WH45_HALRR</name>
<feature type="region of interest" description="Disordered" evidence="4">
    <location>
        <begin position="1454"/>
        <end position="1646"/>
    </location>
</feature>
<dbReference type="Gene3D" id="3.80.10.10">
    <property type="entry name" value="Ribonuclease Inhibitor"/>
    <property type="match status" value="7"/>
</dbReference>
<dbReference type="SUPFAM" id="SSF52047">
    <property type="entry name" value="RNI-like"/>
    <property type="match status" value="1"/>
</dbReference>
<dbReference type="PANTHER" id="PTHR24369">
    <property type="entry name" value="ANTIGEN BSP, PUTATIVE-RELATED"/>
    <property type="match status" value="1"/>
</dbReference>
<dbReference type="SUPFAM" id="SSF52058">
    <property type="entry name" value="L domain-like"/>
    <property type="match status" value="2"/>
</dbReference>
<dbReference type="InterPro" id="IPR003591">
    <property type="entry name" value="Leu-rich_rpt_typical-subtyp"/>
</dbReference>
<evidence type="ECO:0000313" key="6">
    <source>
        <dbReference type="EMBL" id="KAK7017980.1"/>
    </source>
</evidence>
<keyword evidence="2" id="KW-0732">Signal</keyword>
<dbReference type="InterPro" id="IPR000483">
    <property type="entry name" value="Cys-rich_flank_reg_C"/>
</dbReference>
<feature type="compositionally biased region" description="Basic and acidic residues" evidence="4">
    <location>
        <begin position="1615"/>
        <end position="1631"/>
    </location>
</feature>
<dbReference type="SMART" id="SM00365">
    <property type="entry name" value="LRR_SD22"/>
    <property type="match status" value="12"/>
</dbReference>
<feature type="compositionally biased region" description="Basic and acidic residues" evidence="4">
    <location>
        <begin position="1554"/>
        <end position="1577"/>
    </location>
</feature>
<dbReference type="SMART" id="SM00364">
    <property type="entry name" value="LRR_BAC"/>
    <property type="match status" value="10"/>
</dbReference>
<gene>
    <name evidence="6" type="ORF">SK128_003665</name>
</gene>
<feature type="compositionally biased region" description="Polar residues" evidence="4">
    <location>
        <begin position="1698"/>
        <end position="1712"/>
    </location>
</feature>
<feature type="compositionally biased region" description="Polar residues" evidence="4">
    <location>
        <begin position="1239"/>
        <end position="1266"/>
    </location>
</feature>
<accession>A0AAN8WH45</accession>
<sequence length="1954" mass="216305">MVNDTLAVDFQTSEKAGHRMQEIPLSCPPETEILPCKCQLKGLEVIVKCENSVLINVASALEKLMKWAMRIEELHLQGNRIHVLPARVFGTLQVNKLFLINNELLGINRNAFAGLETSLQHLYITDPELFNVPFDTLDNLSNLRTCVLENTDITSIPRLNSLSKLEFLKIDGSRVTTIPSSAFKFMPNMKKVHIANSRLKEINGNVLEGLVYLEEVNLSNNIIDYIHPRAFRTLPMVEYLTLSGNNIEEASMVVLAARELRELKTFDISHNRISELSKGSFVDMPTVEIIDVSSNRISKVEHGAFFRLPALRTLELSGNKLREFHADIFTESPNVEHLTIARNNLTFLAEMIYISRALPNLLSIDVSSNHLKAENLKSFGGHRKLEALKLDHNKIEKLTKGMFQDLPNLRELYLSYNSIKSDIDGQIWNLPKLRVLDLSYNDLESIDVMLLEGVSQLSTLDLSFNVINAVREDAFLSLAYLENLNMSFNSLSELPKEVFLGLGDLFELELSFNELMSLENGMLQGLSSLQYLHITHNQILAIEENVFLDTPNLRFLDLSSNFIQSIPKEALTKLTALIVLKLRQNVIDKIQGGYLSGMRILEHLDLSRNHIQNISQTAFQDMSVLRDLDLSINFIQRLHSDMFSSTKLLEKLNVSHNYISDLGQNTFTESRRLRILDVTNNSLTELGNDVQGLLSLQGLFMSYNYVSTLKNTTFHNLPNLSVLDFSNNGLQTFEPGTFYNMESLVTLDLRNNNLVELNPESFKALYSLRELHVCKNQISVIKDFAFIDLPSLRSLEMQDNVITEIGDHAFQNMPSLNFLNLSRNGLQDVPADALARLSSLDVLDLSWNYVLEITDLSFQRLEWLTVLMLHDNDLCRLSNGAFSKQRALRVLTLHNNQLRRLHLQALGITMPGLSLLDMSGNPFQCDCDLVWLKEYLNEDPNDHRIPRRAILGDNLRGVPVCAAPPEYEGLPITEVPVEAFLCETRLIPGNGEEEICVPRFLDPLLFTGGHSGAGALEPGAVNTLLHLTNLSDTILKGGTGPSYLDVNNPILVHNLQGLSLVSEIPTELSAGEQLPVTASIVQNTAETSLQSANQNQEQLLSSSNIHTVTGDTPTIYAGSGSGHSDDVKQDSQPGTGLFSGLKFPTLPNIIESLTNLNLPNIGLNVNWGNLPIGRQESGALPNVNPLSGDKPMKGPDENQPIWIDGPASPHPLFTAPPPPPTQESPPPTLSRGPAVAANTHVNSGHTPLKTQNNNSESLAKSPPSLSFSGIPGHIIPIGRPTNVWRLKPKPGQVQAVRPAQKEHSQSLQPNNHQRKRPIFVHGSFHPQASTPKSVLPPVMHSGPGPNSGKPFLPGLSANQQDNSHIPQSLIVNHEDSVSQRDNAVSQNTALLPPPSPVDVVPGGRNTNWEEPKWSPPEVINPYSGVSLYQPGEPFHPYQPDDPNHPITVVDAPNISISHRGTPSPSSPTPPKTFSISTSSHKSPVDMSPSESQIAGGGNIFTDNKKASQENAPELPPHQRDYSTTALPPDLSKLPDFADYDNHESTFRPKNATQGKKENDEAYDDINKNQDLEVKQEIENPEVSSSNKHQEEPQEDEQQKTTLGDLINLLYAAEEEAQKEAAEEEAQRKAQENLDDGSPLPDIHNLTHDTSKNVSIISDIPEKLEFASIFTSTTETLPLTSSFTITTNSSVLSDDLSFSEDNPSSSKIQNSPNILDPPADIFPPQLGDGVTVLKDLPPNTVDKSFPDQVENTFIDNQPSGVDIDDGYYGPYSEDINDRFQSPSDHPDNEKEWPFSSERSPDPLSPTKFRPGFVVPVDKSGDPLPGARTRPNNTYISPSKSVGRGGFPTIERVKMPGSFVDHEIKNVAVPGEDLPPDSSNEVTNLSHNEETIPNTEFDTSDVNAIDWYYSNYFREYDPYASLPVGGNTPPNSASISSLAISLHLGCFGVWFMFTLS</sequence>
<evidence type="ECO:0000259" key="5">
    <source>
        <dbReference type="SMART" id="SM00082"/>
    </source>
</evidence>
<reference evidence="6 7" key="1">
    <citation type="submission" date="2023-11" db="EMBL/GenBank/DDBJ databases">
        <title>Halocaridina rubra genome assembly.</title>
        <authorList>
            <person name="Smith C."/>
        </authorList>
    </citation>
    <scope>NUCLEOTIDE SEQUENCE [LARGE SCALE GENOMIC DNA]</scope>
    <source>
        <strain evidence="6">EP-1</strain>
        <tissue evidence="6">Whole</tissue>
    </source>
</reference>
<evidence type="ECO:0000256" key="4">
    <source>
        <dbReference type="SAM" id="MobiDB-lite"/>
    </source>
</evidence>
<evidence type="ECO:0000256" key="1">
    <source>
        <dbReference type="ARBA" id="ARBA00022614"/>
    </source>
</evidence>
<dbReference type="InterPro" id="IPR001611">
    <property type="entry name" value="Leu-rich_rpt"/>
</dbReference>
<dbReference type="InterPro" id="IPR050541">
    <property type="entry name" value="LRR_TM_domain-containing"/>
</dbReference>
<organism evidence="6 7">
    <name type="scientific">Halocaridina rubra</name>
    <name type="common">Hawaiian red shrimp</name>
    <dbReference type="NCBI Taxonomy" id="373956"/>
    <lineage>
        <taxon>Eukaryota</taxon>
        <taxon>Metazoa</taxon>
        <taxon>Ecdysozoa</taxon>
        <taxon>Arthropoda</taxon>
        <taxon>Crustacea</taxon>
        <taxon>Multicrustacea</taxon>
        <taxon>Malacostraca</taxon>
        <taxon>Eumalacostraca</taxon>
        <taxon>Eucarida</taxon>
        <taxon>Decapoda</taxon>
        <taxon>Pleocyemata</taxon>
        <taxon>Caridea</taxon>
        <taxon>Atyoidea</taxon>
        <taxon>Atyidae</taxon>
        <taxon>Halocaridina</taxon>
    </lineage>
</organism>
<dbReference type="PROSITE" id="PS51450">
    <property type="entry name" value="LRR"/>
    <property type="match status" value="8"/>
</dbReference>
<dbReference type="FunFam" id="3.80.10.10:FF:001164">
    <property type="entry name" value="GH01279p"/>
    <property type="match status" value="2"/>
</dbReference>
<feature type="compositionally biased region" description="Polar residues" evidence="4">
    <location>
        <begin position="1748"/>
        <end position="1758"/>
    </location>
</feature>
<comment type="caution">
    <text evidence="6">The sequence shown here is derived from an EMBL/GenBank/DDBJ whole genome shotgun (WGS) entry which is preliminary data.</text>
</comment>
<dbReference type="InterPro" id="IPR032675">
    <property type="entry name" value="LRR_dom_sf"/>
</dbReference>
<feature type="region of interest" description="Disordered" evidence="4">
    <location>
        <begin position="1738"/>
        <end position="1841"/>
    </location>
</feature>
<feature type="compositionally biased region" description="Polar residues" evidence="4">
    <location>
        <begin position="1828"/>
        <end position="1838"/>
    </location>
</feature>
<feature type="region of interest" description="Disordered" evidence="4">
    <location>
        <begin position="1386"/>
        <end position="1415"/>
    </location>
</feature>
<evidence type="ECO:0000313" key="7">
    <source>
        <dbReference type="Proteomes" id="UP001381693"/>
    </source>
</evidence>
<dbReference type="SMART" id="SM00082">
    <property type="entry name" value="LRRCT"/>
    <property type="match status" value="1"/>
</dbReference>
<dbReference type="Pfam" id="PF13855">
    <property type="entry name" value="LRR_8"/>
    <property type="match status" value="9"/>
</dbReference>
<proteinExistence type="predicted"/>
<evidence type="ECO:0000256" key="2">
    <source>
        <dbReference type="ARBA" id="ARBA00022729"/>
    </source>
</evidence>
<dbReference type="Proteomes" id="UP001381693">
    <property type="component" value="Unassembled WGS sequence"/>
</dbReference>
<dbReference type="GO" id="GO:0005886">
    <property type="term" value="C:plasma membrane"/>
    <property type="evidence" value="ECO:0007669"/>
    <property type="project" value="TreeGrafter"/>
</dbReference>
<feature type="region of interest" description="Disordered" evidence="4">
    <location>
        <begin position="1180"/>
        <end position="1266"/>
    </location>
</feature>
<dbReference type="PANTHER" id="PTHR24369:SF210">
    <property type="entry name" value="CHAOPTIN-RELATED"/>
    <property type="match status" value="1"/>
</dbReference>
<dbReference type="EMBL" id="JAXCGZ010023056">
    <property type="protein sequence ID" value="KAK7017980.1"/>
    <property type="molecule type" value="Genomic_DNA"/>
</dbReference>
<dbReference type="SMART" id="SM00369">
    <property type="entry name" value="LRR_TYP"/>
    <property type="match status" value="31"/>
</dbReference>
<keyword evidence="7" id="KW-1185">Reference proteome</keyword>
<keyword evidence="1" id="KW-0433">Leucine-rich repeat</keyword>
<keyword evidence="3" id="KW-0677">Repeat</keyword>